<dbReference type="SUPFAM" id="SSF55781">
    <property type="entry name" value="GAF domain-like"/>
    <property type="match status" value="1"/>
</dbReference>
<dbReference type="PANTHER" id="PTHR43228:SF1">
    <property type="entry name" value="TWO-COMPONENT RESPONSE REGULATOR ARR22"/>
    <property type="match status" value="1"/>
</dbReference>
<dbReference type="InterPro" id="IPR011006">
    <property type="entry name" value="CheY-like_superfamily"/>
</dbReference>
<proteinExistence type="predicted"/>
<dbReference type="Gene3D" id="3.40.50.2300">
    <property type="match status" value="1"/>
</dbReference>
<dbReference type="GO" id="GO:0016301">
    <property type="term" value="F:kinase activity"/>
    <property type="evidence" value="ECO:0007669"/>
    <property type="project" value="UniProtKB-KW"/>
</dbReference>
<feature type="domain" description="Response regulatory" evidence="1">
    <location>
        <begin position="230"/>
        <end position="348"/>
    </location>
</feature>
<evidence type="ECO:0000259" key="1">
    <source>
        <dbReference type="PROSITE" id="PS50110"/>
    </source>
</evidence>
<accession>A0A1W1EL05</accession>
<dbReference type="Pfam" id="PF00072">
    <property type="entry name" value="Response_reg"/>
    <property type="match status" value="1"/>
</dbReference>
<gene>
    <name evidence="2" type="ORF">MNB_SV-15-1140</name>
</gene>
<dbReference type="PROSITE" id="PS50110">
    <property type="entry name" value="RESPONSE_REGULATORY"/>
    <property type="match status" value="1"/>
</dbReference>
<dbReference type="PANTHER" id="PTHR43228">
    <property type="entry name" value="TWO-COMPONENT RESPONSE REGULATOR"/>
    <property type="match status" value="1"/>
</dbReference>
<sequence>MDFNKIKLKLLFHYKNIKDVYKLLQEGTGVRNINIFFYDEKRELFFDQIDKIVIHNKFLKNNSIIGKSYLTKESIFITNIEKDKNYNLALDNPFKLDIENQIVIPIIYQDKVIGILRLSHLPYCFTQSDFENMKILDNIFKKIFLEDIVYENDIKTIKQSASEKIELFTTLSQMKKMFEKVSTCCEHKEIDKFIKIGQENLDNILAYVNPNIDNLANIEEEKHQNNNSVNILIADDIHLNVQILKAMLSGNKIINKIEVAYDGIEAIDILENSSKKIDILFLDHHMPGMLGSEIAQRVKSEKSKLKKIIIISITNDTAILENDKHLYDYHIPKPFTRDNVKKIMSLIYKKD</sequence>
<keyword evidence="2" id="KW-0808">Transferase</keyword>
<evidence type="ECO:0000313" key="2">
    <source>
        <dbReference type="EMBL" id="SHO81561.1"/>
    </source>
</evidence>
<dbReference type="Gene3D" id="3.30.450.40">
    <property type="match status" value="1"/>
</dbReference>
<dbReference type="AlphaFoldDB" id="A0A1W1EL05"/>
<reference evidence="2" key="1">
    <citation type="submission" date="2016-10" db="EMBL/GenBank/DDBJ databases">
        <authorList>
            <person name="de Groot N.N."/>
        </authorList>
    </citation>
    <scope>NUCLEOTIDE SEQUENCE</scope>
</reference>
<dbReference type="SUPFAM" id="SSF52172">
    <property type="entry name" value="CheY-like"/>
    <property type="match status" value="1"/>
</dbReference>
<dbReference type="InterPro" id="IPR029016">
    <property type="entry name" value="GAF-like_dom_sf"/>
</dbReference>
<dbReference type="InterPro" id="IPR001789">
    <property type="entry name" value="Sig_transdc_resp-reg_receiver"/>
</dbReference>
<dbReference type="GO" id="GO:0000160">
    <property type="term" value="P:phosphorelay signal transduction system"/>
    <property type="evidence" value="ECO:0007669"/>
    <property type="project" value="InterPro"/>
</dbReference>
<dbReference type="InterPro" id="IPR052048">
    <property type="entry name" value="ST_Response_Regulator"/>
</dbReference>
<keyword evidence="2" id="KW-0418">Kinase</keyword>
<name>A0A1W1EL05_9ZZZZ</name>
<protein>
    <submittedName>
        <fullName evidence="2">BarA sensory histidine kinase (= VarS = GacS)</fullName>
    </submittedName>
</protein>
<organism evidence="2">
    <name type="scientific">hydrothermal vent metagenome</name>
    <dbReference type="NCBI Taxonomy" id="652676"/>
    <lineage>
        <taxon>unclassified sequences</taxon>
        <taxon>metagenomes</taxon>
        <taxon>ecological metagenomes</taxon>
    </lineage>
</organism>
<dbReference type="SMART" id="SM00448">
    <property type="entry name" value="REC"/>
    <property type="match status" value="1"/>
</dbReference>
<dbReference type="EMBL" id="FRYL01000041">
    <property type="protein sequence ID" value="SHO81561.1"/>
    <property type="molecule type" value="Genomic_DNA"/>
</dbReference>